<proteinExistence type="predicted"/>
<sequence length="60" mass="6520">MSPVVTSSPGRGKSALSGEQALARSAALSQKAVLQLPFPATPPPVKRQFWKIRRFSRITN</sequence>
<dbReference type="EMBL" id="PXUP01000014">
    <property type="protein sequence ID" value="RCH44785.1"/>
    <property type="molecule type" value="Genomic_DNA"/>
</dbReference>
<reference evidence="1 2" key="1">
    <citation type="submission" date="2018-03" db="EMBL/GenBank/DDBJ databases">
        <title>Complete genome sequencing of Faecalibacterium prausnitzii strains isolated from the human gut.</title>
        <authorList>
            <person name="Fitzgerald B.C."/>
            <person name="Shkoporov A.N."/>
            <person name="Ross P.R."/>
            <person name="Hill C."/>
        </authorList>
    </citation>
    <scope>NUCLEOTIDE SEQUENCE [LARGE SCALE GENOMIC DNA]</scope>
    <source>
        <strain evidence="1 2">ATCC 27768</strain>
    </source>
</reference>
<gene>
    <name evidence="1" type="ORF">C7J97_10495</name>
</gene>
<accession>A0A367G2B5</accession>
<comment type="caution">
    <text evidence="1">The sequence shown here is derived from an EMBL/GenBank/DDBJ whole genome shotgun (WGS) entry which is preliminary data.</text>
</comment>
<dbReference type="AlphaFoldDB" id="A0A367G2B5"/>
<dbReference type="Proteomes" id="UP000252378">
    <property type="component" value="Unassembled WGS sequence"/>
</dbReference>
<name>A0A367G2B5_9FIRM</name>
<organism evidence="1 2">
    <name type="scientific">Faecalibacterium prausnitzii</name>
    <dbReference type="NCBI Taxonomy" id="853"/>
    <lineage>
        <taxon>Bacteria</taxon>
        <taxon>Bacillati</taxon>
        <taxon>Bacillota</taxon>
        <taxon>Clostridia</taxon>
        <taxon>Eubacteriales</taxon>
        <taxon>Oscillospiraceae</taxon>
        <taxon>Faecalibacterium</taxon>
    </lineage>
</organism>
<protein>
    <submittedName>
        <fullName evidence="1">Uncharacterized protein</fullName>
    </submittedName>
</protein>
<evidence type="ECO:0000313" key="2">
    <source>
        <dbReference type="Proteomes" id="UP000252378"/>
    </source>
</evidence>
<evidence type="ECO:0000313" key="1">
    <source>
        <dbReference type="EMBL" id="RCH44785.1"/>
    </source>
</evidence>